<keyword evidence="1" id="KW-0677">Repeat</keyword>
<feature type="region of interest" description="Disordered" evidence="4">
    <location>
        <begin position="413"/>
        <end position="442"/>
    </location>
</feature>
<reference evidence="8" key="1">
    <citation type="journal article" date="2017" name="bioRxiv">
        <title>Comparative analysis of the genomes of Stylophora pistillata and Acropora digitifera provides evidence for extensive differences between species of corals.</title>
        <authorList>
            <person name="Voolstra C.R."/>
            <person name="Li Y."/>
            <person name="Liew Y.J."/>
            <person name="Baumgarten S."/>
            <person name="Zoccola D."/>
            <person name="Flot J.-F."/>
            <person name="Tambutte S."/>
            <person name="Allemand D."/>
            <person name="Aranda M."/>
        </authorList>
    </citation>
    <scope>NUCLEOTIDE SEQUENCE [LARGE SCALE GENOMIC DNA]</scope>
</reference>
<dbReference type="PANTHER" id="PTHR24251">
    <property type="entry name" value="OVOCHYMASE-RELATED"/>
    <property type="match status" value="1"/>
</dbReference>
<name>A0A2B4SUF2_STYPI</name>
<gene>
    <name evidence="7" type="primary">Dmbt1</name>
    <name evidence="7" type="ORF">AWC38_SpisGene1630</name>
</gene>
<feature type="region of interest" description="Disordered" evidence="4">
    <location>
        <begin position="142"/>
        <end position="165"/>
    </location>
</feature>
<dbReference type="AlphaFoldDB" id="A0A2B4SUF2"/>
<dbReference type="PROSITE" id="PS01180">
    <property type="entry name" value="CUB"/>
    <property type="match status" value="2"/>
</dbReference>
<feature type="compositionally biased region" description="Acidic residues" evidence="4">
    <location>
        <begin position="413"/>
        <end position="440"/>
    </location>
</feature>
<evidence type="ECO:0000256" key="3">
    <source>
        <dbReference type="PROSITE-ProRule" id="PRU00059"/>
    </source>
</evidence>
<keyword evidence="2" id="KW-1015">Disulfide bond</keyword>
<feature type="region of interest" description="Disordered" evidence="4">
    <location>
        <begin position="248"/>
        <end position="271"/>
    </location>
</feature>
<evidence type="ECO:0000256" key="1">
    <source>
        <dbReference type="ARBA" id="ARBA00022737"/>
    </source>
</evidence>
<feature type="compositionally biased region" description="Basic and acidic residues" evidence="4">
    <location>
        <begin position="259"/>
        <end position="268"/>
    </location>
</feature>
<dbReference type="OrthoDB" id="10009301at2759"/>
<dbReference type="Gene3D" id="2.10.60.10">
    <property type="entry name" value="CD59"/>
    <property type="match status" value="1"/>
</dbReference>
<dbReference type="InterPro" id="IPR000859">
    <property type="entry name" value="CUB_dom"/>
</dbReference>
<keyword evidence="5" id="KW-0732">Signal</keyword>
<evidence type="ECO:0000256" key="2">
    <source>
        <dbReference type="ARBA" id="ARBA00023157"/>
    </source>
</evidence>
<dbReference type="SMART" id="SM00042">
    <property type="entry name" value="CUB"/>
    <property type="match status" value="2"/>
</dbReference>
<feature type="domain" description="CUB" evidence="6">
    <location>
        <begin position="181"/>
        <end position="324"/>
    </location>
</feature>
<dbReference type="PANTHER" id="PTHR24251:SF50">
    <property type="entry name" value="ATTRACTIN-LIKE 1A"/>
    <property type="match status" value="1"/>
</dbReference>
<dbReference type="EMBL" id="LSMT01000011">
    <property type="protein sequence ID" value="PFX33521.1"/>
    <property type="molecule type" value="Genomic_DNA"/>
</dbReference>
<proteinExistence type="predicted"/>
<organism evidence="7 8">
    <name type="scientific">Stylophora pistillata</name>
    <name type="common">Smooth cauliflower coral</name>
    <dbReference type="NCBI Taxonomy" id="50429"/>
    <lineage>
        <taxon>Eukaryota</taxon>
        <taxon>Metazoa</taxon>
        <taxon>Cnidaria</taxon>
        <taxon>Anthozoa</taxon>
        <taxon>Hexacorallia</taxon>
        <taxon>Scleractinia</taxon>
        <taxon>Astrocoeniina</taxon>
        <taxon>Pocilloporidae</taxon>
        <taxon>Stylophora</taxon>
    </lineage>
</organism>
<evidence type="ECO:0000259" key="6">
    <source>
        <dbReference type="PROSITE" id="PS01180"/>
    </source>
</evidence>
<sequence>MMKSFLLALTAVITLTWTVESAPYPNLMDTEINYFLRHQEQAPVAPAGLRCYICSANCSTTQTPGNGCRSGRSCYTMQAFDTALNTSVVRKGCIPQFFCAQNRACTFLNQTRNGALGSCSINCCSTPLCNGPPLPTTQPITTTAPPTTTVPPTTTTAPPTTVPTTVPTTAPTTAPIIPGVCGGPLTPPSGQFSSPFFPLSYPNNAHCVWTIMVPRGSVLKIDFLAFDTEECFDSLHIYVGRRLVRRLSGDDADDDDDDKFEKCDKDDKDDGDDGEGIFGWYFNRDEDMDDNSVTIQGTGEMIRLVFVSDYSITKRGFFARYNVLRALCGGPLALPSGTFRSPGYPGKYPDDVKCIWTIRVPPGSTLELDFRFFQTEKCDDYLKILQGGRKVRTLSGVYRYSLFGWGNDDDDDCDGDDLDGDGDKDGEDGEWGEDDEYDSEESPRKRFYPSVHRFPSPAGNRFGFPTRAPIGAPYVTGVLIPGTGELVSIIFKADDDDVTEKGFQAVYRVRPGAAFHG</sequence>
<dbReference type="InterPro" id="IPR035914">
    <property type="entry name" value="Sperma_CUB_dom_sf"/>
</dbReference>
<dbReference type="Gene3D" id="2.60.120.290">
    <property type="entry name" value="Spermadhesin, CUB domain"/>
    <property type="match status" value="2"/>
</dbReference>
<evidence type="ECO:0000256" key="5">
    <source>
        <dbReference type="SAM" id="SignalP"/>
    </source>
</evidence>
<keyword evidence="8" id="KW-1185">Reference proteome</keyword>
<protein>
    <submittedName>
        <fullName evidence="7">Deleted in malignant brain tumors 1 protein</fullName>
    </submittedName>
</protein>
<feature type="domain" description="CUB" evidence="6">
    <location>
        <begin position="328"/>
        <end position="398"/>
    </location>
</feature>
<dbReference type="SUPFAM" id="SSF49854">
    <property type="entry name" value="Spermadhesin, CUB domain"/>
    <property type="match status" value="2"/>
</dbReference>
<comment type="caution">
    <text evidence="3">Lacks conserved residue(s) required for the propagation of feature annotation.</text>
</comment>
<feature type="signal peptide" evidence="5">
    <location>
        <begin position="1"/>
        <end position="21"/>
    </location>
</feature>
<dbReference type="Proteomes" id="UP000225706">
    <property type="component" value="Unassembled WGS sequence"/>
</dbReference>
<dbReference type="Pfam" id="PF00431">
    <property type="entry name" value="CUB"/>
    <property type="match status" value="2"/>
</dbReference>
<evidence type="ECO:0000313" key="8">
    <source>
        <dbReference type="Proteomes" id="UP000225706"/>
    </source>
</evidence>
<dbReference type="CDD" id="cd23582">
    <property type="entry name" value="TFP_LU_ECD_TRP"/>
    <property type="match status" value="1"/>
</dbReference>
<evidence type="ECO:0000313" key="7">
    <source>
        <dbReference type="EMBL" id="PFX33521.1"/>
    </source>
</evidence>
<dbReference type="InterPro" id="IPR045860">
    <property type="entry name" value="Snake_toxin-like_sf"/>
</dbReference>
<dbReference type="CDD" id="cd00041">
    <property type="entry name" value="CUB"/>
    <property type="match status" value="2"/>
</dbReference>
<accession>A0A2B4SUF2</accession>
<comment type="caution">
    <text evidence="7">The sequence shown here is derived from an EMBL/GenBank/DDBJ whole genome shotgun (WGS) entry which is preliminary data.</text>
</comment>
<dbReference type="SUPFAM" id="SSF57302">
    <property type="entry name" value="Snake toxin-like"/>
    <property type="match status" value="1"/>
</dbReference>
<feature type="chain" id="PRO_5012383109" evidence="5">
    <location>
        <begin position="22"/>
        <end position="517"/>
    </location>
</feature>
<evidence type="ECO:0000256" key="4">
    <source>
        <dbReference type="SAM" id="MobiDB-lite"/>
    </source>
</evidence>